<sequence length="38" mass="4063">MQGGALEVRTELLSHTFQCERFKLANAVADGGKQSPAT</sequence>
<keyword evidence="2" id="KW-1185">Reference proteome</keyword>
<organism evidence="1 2">
    <name type="scientific">Rhizobium wenxiniae</name>
    <dbReference type="NCBI Taxonomy" id="1737357"/>
    <lineage>
        <taxon>Bacteria</taxon>
        <taxon>Pseudomonadati</taxon>
        <taxon>Pseudomonadota</taxon>
        <taxon>Alphaproteobacteria</taxon>
        <taxon>Hyphomicrobiales</taxon>
        <taxon>Rhizobiaceae</taxon>
        <taxon>Rhizobium/Agrobacterium group</taxon>
        <taxon>Rhizobium</taxon>
    </lineage>
</organism>
<dbReference type="Proteomes" id="UP000547879">
    <property type="component" value="Unassembled WGS sequence"/>
</dbReference>
<comment type="caution">
    <text evidence="1">The sequence shown here is derived from an EMBL/GenBank/DDBJ whole genome shotgun (WGS) entry which is preliminary data.</text>
</comment>
<reference evidence="1 2" key="1">
    <citation type="submission" date="2020-08" db="EMBL/GenBank/DDBJ databases">
        <title>Genomic Encyclopedia of Type Strains, Phase IV (KMG-IV): sequencing the most valuable type-strain genomes for metagenomic binning, comparative biology and taxonomic classification.</title>
        <authorList>
            <person name="Goeker M."/>
        </authorList>
    </citation>
    <scope>NUCLEOTIDE SEQUENCE [LARGE SCALE GENOMIC DNA]</scope>
    <source>
        <strain evidence="1 2">DSM 100734</strain>
    </source>
</reference>
<dbReference type="AlphaFoldDB" id="A0A7W9YBA8"/>
<proteinExistence type="predicted"/>
<protein>
    <submittedName>
        <fullName evidence="1">Uncharacterized protein</fullName>
    </submittedName>
</protein>
<gene>
    <name evidence="1" type="ORF">HNQ72_005138</name>
</gene>
<evidence type="ECO:0000313" key="2">
    <source>
        <dbReference type="Proteomes" id="UP000547879"/>
    </source>
</evidence>
<evidence type="ECO:0000313" key="1">
    <source>
        <dbReference type="EMBL" id="MBB6165292.1"/>
    </source>
</evidence>
<name>A0A7W9YBA8_9HYPH</name>
<accession>A0A7W9YBA8</accession>
<dbReference type="EMBL" id="JACHEG010000008">
    <property type="protein sequence ID" value="MBB6165292.1"/>
    <property type="molecule type" value="Genomic_DNA"/>
</dbReference>